<keyword evidence="2" id="KW-1185">Reference proteome</keyword>
<reference evidence="1" key="1">
    <citation type="journal article" date="2020" name="G3 (Bethesda)">
        <title>High-Quality Assemblies for Three Invasive Social Wasps from the &lt;i&gt;Vespula&lt;/i&gt; Genus.</title>
        <authorList>
            <person name="Harrop T.W.R."/>
            <person name="Guhlin J."/>
            <person name="McLaughlin G.M."/>
            <person name="Permina E."/>
            <person name="Stockwell P."/>
            <person name="Gilligan J."/>
            <person name="Le Lec M.F."/>
            <person name="Gruber M.A.M."/>
            <person name="Quinn O."/>
            <person name="Lovegrove M."/>
            <person name="Duncan E.J."/>
            <person name="Remnant E.J."/>
            <person name="Van Eeckhoven J."/>
            <person name="Graham B."/>
            <person name="Knapp R.A."/>
            <person name="Langford K.W."/>
            <person name="Kronenberg Z."/>
            <person name="Press M.O."/>
            <person name="Eacker S.M."/>
            <person name="Wilson-Rankin E.E."/>
            <person name="Purcell J."/>
            <person name="Lester P.J."/>
            <person name="Dearden P.K."/>
        </authorList>
    </citation>
    <scope>NUCLEOTIDE SEQUENCE</scope>
    <source>
        <strain evidence="1">Volc-1</strain>
    </source>
</reference>
<dbReference type="AlphaFoldDB" id="A0A834P6E4"/>
<dbReference type="Proteomes" id="UP000600918">
    <property type="component" value="Unassembled WGS sequence"/>
</dbReference>
<sequence length="115" mass="13380">MTVERHVENTACSYRVAISITFRFQFCAMTTGKKPQKISFEGTTAMSRTVPVLCPIIHLWKRRFLNPPSVSCLFRRRLRQHACTMCSAKFSYDFSMIQTSFTRILSVYCCEESFI</sequence>
<organism evidence="1 2">
    <name type="scientific">Vespula pensylvanica</name>
    <name type="common">Western yellow jacket</name>
    <name type="synonym">Wasp</name>
    <dbReference type="NCBI Taxonomy" id="30213"/>
    <lineage>
        <taxon>Eukaryota</taxon>
        <taxon>Metazoa</taxon>
        <taxon>Ecdysozoa</taxon>
        <taxon>Arthropoda</taxon>
        <taxon>Hexapoda</taxon>
        <taxon>Insecta</taxon>
        <taxon>Pterygota</taxon>
        <taxon>Neoptera</taxon>
        <taxon>Endopterygota</taxon>
        <taxon>Hymenoptera</taxon>
        <taxon>Apocrita</taxon>
        <taxon>Aculeata</taxon>
        <taxon>Vespoidea</taxon>
        <taxon>Vespidae</taxon>
        <taxon>Vespinae</taxon>
        <taxon>Vespula</taxon>
    </lineage>
</organism>
<name>A0A834P6E4_VESPE</name>
<proteinExistence type="predicted"/>
<evidence type="ECO:0000313" key="1">
    <source>
        <dbReference type="EMBL" id="KAF7429366.1"/>
    </source>
</evidence>
<evidence type="ECO:0000313" key="2">
    <source>
        <dbReference type="Proteomes" id="UP000600918"/>
    </source>
</evidence>
<protein>
    <submittedName>
        <fullName evidence="1">Uncharacterized protein</fullName>
    </submittedName>
</protein>
<dbReference type="EMBL" id="JACSDY010000004">
    <property type="protein sequence ID" value="KAF7429366.1"/>
    <property type="molecule type" value="Genomic_DNA"/>
</dbReference>
<accession>A0A834P6E4</accession>
<gene>
    <name evidence="1" type="ORF">H0235_005764</name>
</gene>
<comment type="caution">
    <text evidence="1">The sequence shown here is derived from an EMBL/GenBank/DDBJ whole genome shotgun (WGS) entry which is preliminary data.</text>
</comment>